<evidence type="ECO:0000256" key="5">
    <source>
        <dbReference type="ARBA" id="ARBA00022723"/>
    </source>
</evidence>
<comment type="cofactor">
    <cofactor evidence="1 13">
        <name>Mg(2+)</name>
        <dbReference type="ChEBI" id="CHEBI:18420"/>
    </cofactor>
</comment>
<proteinExistence type="inferred from homology"/>
<gene>
    <name evidence="15" type="ORF">KT71_19702</name>
</gene>
<dbReference type="InterPro" id="IPR020084">
    <property type="entry name" value="NUDIX_hydrolase_CS"/>
</dbReference>
<reference evidence="15 16" key="2">
    <citation type="journal article" date="2009" name="PLoS ONE">
        <title>The photosynthetic apparatus and its regulation in the aerobic gammaproteobacterium Congregibacter litoralis gen. nov., sp. nov.</title>
        <authorList>
            <person name="Spring S."/>
            <person name="Lunsdorf H."/>
            <person name="Fuchs B.M."/>
            <person name="Tindall B.J."/>
        </authorList>
    </citation>
    <scope>NUCLEOTIDE SEQUENCE [LARGE SCALE GENOMIC DNA]</scope>
    <source>
        <strain evidence="15">KT71</strain>
    </source>
</reference>
<dbReference type="GO" id="GO:0006753">
    <property type="term" value="P:nucleoside phosphate metabolic process"/>
    <property type="evidence" value="ECO:0007669"/>
    <property type="project" value="TreeGrafter"/>
</dbReference>
<dbReference type="PROSITE" id="PS00893">
    <property type="entry name" value="NUDIX_BOX"/>
    <property type="match status" value="1"/>
</dbReference>
<feature type="binding site" evidence="13">
    <location>
        <position position="160"/>
    </location>
    <ligand>
        <name>Mg(2+)</name>
        <dbReference type="ChEBI" id="CHEBI:18420"/>
        <label>1</label>
    </ligand>
</feature>
<feature type="binding site" evidence="13">
    <location>
        <position position="112"/>
    </location>
    <ligand>
        <name>Mg(2+)</name>
        <dbReference type="ChEBI" id="CHEBI:18420"/>
        <label>1</label>
    </ligand>
</feature>
<keyword evidence="6 15" id="KW-0378">Hydrolase</keyword>
<dbReference type="EMBL" id="AAOA02000005">
    <property type="protein sequence ID" value="EAQ95837.1"/>
    <property type="molecule type" value="Genomic_DNA"/>
</dbReference>
<evidence type="ECO:0000256" key="7">
    <source>
        <dbReference type="ARBA" id="ARBA00022842"/>
    </source>
</evidence>
<evidence type="ECO:0000256" key="9">
    <source>
        <dbReference type="ARBA" id="ARBA00030162"/>
    </source>
</evidence>
<sequence length="212" mass="23478">MSFSLRFGRADVRTLTDQRVFDGYFAVQKITVEHRSFSGGWCEPVTREVFERGDAVGVLPYDPDTDSLILIEQFRAGSLRDAQSPWMLELIAGIVDPGESDESVARREGREEAGCEFGDLVPIASYYPSAGACSEHVRLFCGRVLDAAVGQVRGLALEGEDILVHRVSRRDALALLAEDRINNGHTLVALQWFALHGERLKQTWNSDATPTP</sequence>
<dbReference type="AlphaFoldDB" id="A4ADV5"/>
<accession>A4ADV5</accession>
<dbReference type="Pfam" id="PF00293">
    <property type="entry name" value="NUDIX"/>
    <property type="match status" value="1"/>
</dbReference>
<dbReference type="PROSITE" id="PS51462">
    <property type="entry name" value="NUDIX"/>
    <property type="match status" value="1"/>
</dbReference>
<evidence type="ECO:0000256" key="1">
    <source>
        <dbReference type="ARBA" id="ARBA00001946"/>
    </source>
</evidence>
<dbReference type="Proteomes" id="UP000019205">
    <property type="component" value="Chromosome"/>
</dbReference>
<dbReference type="CDD" id="cd24155">
    <property type="entry name" value="NUDIX_ADPRase"/>
    <property type="match status" value="1"/>
</dbReference>
<comment type="catalytic activity">
    <reaction evidence="12">
        <text>ADP-D-ribose + H2O = D-ribose 5-phosphate + AMP + 2 H(+)</text>
        <dbReference type="Rhea" id="RHEA:10412"/>
        <dbReference type="ChEBI" id="CHEBI:15377"/>
        <dbReference type="ChEBI" id="CHEBI:15378"/>
        <dbReference type="ChEBI" id="CHEBI:57967"/>
        <dbReference type="ChEBI" id="CHEBI:78346"/>
        <dbReference type="ChEBI" id="CHEBI:456215"/>
        <dbReference type="EC" id="3.6.1.13"/>
    </reaction>
</comment>
<dbReference type="GO" id="GO:0019693">
    <property type="term" value="P:ribose phosphate metabolic process"/>
    <property type="evidence" value="ECO:0007669"/>
    <property type="project" value="TreeGrafter"/>
</dbReference>
<evidence type="ECO:0000256" key="2">
    <source>
        <dbReference type="ARBA" id="ARBA00007482"/>
    </source>
</evidence>
<evidence type="ECO:0000256" key="3">
    <source>
        <dbReference type="ARBA" id="ARBA00012453"/>
    </source>
</evidence>
<dbReference type="OrthoDB" id="5292471at2"/>
<comment type="function">
    <text evidence="8">Acts on ADP-mannose and ADP-glucose as well as ADP-ribose. Prevents glycogen biosynthesis. The reaction catalyzed by this enzyme is a limiting step of the gluconeogenic process.</text>
</comment>
<evidence type="ECO:0000313" key="16">
    <source>
        <dbReference type="Proteomes" id="UP000019205"/>
    </source>
</evidence>
<dbReference type="GO" id="GO:0019144">
    <property type="term" value="F:ADP-sugar diphosphatase activity"/>
    <property type="evidence" value="ECO:0007669"/>
    <property type="project" value="TreeGrafter"/>
</dbReference>
<dbReference type="InterPro" id="IPR000086">
    <property type="entry name" value="NUDIX_hydrolase_dom"/>
</dbReference>
<evidence type="ECO:0000256" key="11">
    <source>
        <dbReference type="ARBA" id="ARBA00033056"/>
    </source>
</evidence>
<dbReference type="SUPFAM" id="SSF55811">
    <property type="entry name" value="Nudix"/>
    <property type="match status" value="1"/>
</dbReference>
<dbReference type="STRING" id="314285.KT71_19702"/>
<evidence type="ECO:0000259" key="14">
    <source>
        <dbReference type="PROSITE" id="PS51462"/>
    </source>
</evidence>
<evidence type="ECO:0000256" key="10">
    <source>
        <dbReference type="ARBA" id="ARBA00030308"/>
    </source>
</evidence>
<name>A4ADV5_9GAMM</name>
<dbReference type="PANTHER" id="PTHR11839">
    <property type="entry name" value="UDP/ADP-SUGAR PYROPHOSPHATASE"/>
    <property type="match status" value="1"/>
</dbReference>
<dbReference type="NCBIfam" id="TIGR00052">
    <property type="entry name" value="nudix-type nucleoside diphosphatase, YffH/AdpP family"/>
    <property type="match status" value="1"/>
</dbReference>
<evidence type="ECO:0000256" key="13">
    <source>
        <dbReference type="PIRSR" id="PIRSR604385-2"/>
    </source>
</evidence>
<dbReference type="HOGENOM" id="CLU_062658_6_1_6"/>
<feature type="binding site" evidence="13">
    <location>
        <position position="92"/>
    </location>
    <ligand>
        <name>Mg(2+)</name>
        <dbReference type="ChEBI" id="CHEBI:18420"/>
        <label>1</label>
    </ligand>
</feature>
<dbReference type="GO" id="GO:0046872">
    <property type="term" value="F:metal ion binding"/>
    <property type="evidence" value="ECO:0007669"/>
    <property type="project" value="UniProtKB-KW"/>
</dbReference>
<comment type="similarity">
    <text evidence="2">Belongs to the Nudix hydrolase family. NudF subfamily.</text>
</comment>
<evidence type="ECO:0000256" key="12">
    <source>
        <dbReference type="ARBA" id="ARBA00049546"/>
    </source>
</evidence>
<dbReference type="Gene3D" id="3.90.79.10">
    <property type="entry name" value="Nucleoside Triphosphate Pyrophosphohydrolase"/>
    <property type="match status" value="1"/>
</dbReference>
<keyword evidence="7 13" id="KW-0460">Magnesium</keyword>
<dbReference type="PANTHER" id="PTHR11839:SF5">
    <property type="entry name" value="ADP-RIBOSE PYROPHOSPHATASE"/>
    <property type="match status" value="1"/>
</dbReference>
<keyword evidence="5 13" id="KW-0479">Metal-binding</keyword>
<keyword evidence="16" id="KW-1185">Reference proteome</keyword>
<comment type="caution">
    <text evidence="15">The sequence shown here is derived from an EMBL/GenBank/DDBJ whole genome shotgun (WGS) entry which is preliminary data.</text>
</comment>
<dbReference type="GO" id="GO:0005829">
    <property type="term" value="C:cytosol"/>
    <property type="evidence" value="ECO:0007669"/>
    <property type="project" value="TreeGrafter"/>
</dbReference>
<feature type="domain" description="Nudix hydrolase" evidence="14">
    <location>
        <begin position="51"/>
        <end position="194"/>
    </location>
</feature>
<evidence type="ECO:0000313" key="15">
    <source>
        <dbReference type="EMBL" id="EAQ95837.1"/>
    </source>
</evidence>
<evidence type="ECO:0000256" key="6">
    <source>
        <dbReference type="ARBA" id="ARBA00022801"/>
    </source>
</evidence>
<dbReference type="RefSeq" id="WP_008296381.1">
    <property type="nucleotide sequence ID" value="NZ_CM002299.1"/>
</dbReference>
<dbReference type="eggNOG" id="COG0494">
    <property type="taxonomic scope" value="Bacteria"/>
</dbReference>
<dbReference type="EC" id="3.6.1.13" evidence="3"/>
<dbReference type="InterPro" id="IPR015797">
    <property type="entry name" value="NUDIX_hydrolase-like_dom_sf"/>
</dbReference>
<protein>
    <recommendedName>
        <fullName evidence="4">ADP-ribose pyrophosphatase</fullName>
        <ecNumber evidence="3">3.6.1.13</ecNumber>
    </recommendedName>
    <alternativeName>
        <fullName evidence="9">ADP-ribose diphosphatase</fullName>
    </alternativeName>
    <alternativeName>
        <fullName evidence="11">ADP-ribose phosphohydrolase</fullName>
    </alternativeName>
    <alternativeName>
        <fullName evidence="10">Adenosine diphosphoribose pyrophosphatase</fullName>
    </alternativeName>
</protein>
<evidence type="ECO:0000256" key="4">
    <source>
        <dbReference type="ARBA" id="ARBA00013297"/>
    </source>
</evidence>
<dbReference type="GO" id="GO:0047631">
    <property type="term" value="F:ADP-ribose diphosphatase activity"/>
    <property type="evidence" value="ECO:0007669"/>
    <property type="project" value="UniProtKB-EC"/>
</dbReference>
<evidence type="ECO:0000256" key="8">
    <source>
        <dbReference type="ARBA" id="ARBA00025164"/>
    </source>
</evidence>
<feature type="binding site" evidence="13">
    <location>
        <position position="108"/>
    </location>
    <ligand>
        <name>Mg(2+)</name>
        <dbReference type="ChEBI" id="CHEBI:18420"/>
        <label>1</label>
    </ligand>
</feature>
<dbReference type="InterPro" id="IPR004385">
    <property type="entry name" value="NDP_pyrophosphatase"/>
</dbReference>
<reference evidence="15 16" key="1">
    <citation type="journal article" date="2007" name="Proc. Natl. Acad. Sci. U.S.A.">
        <title>Characterization of a marine gammaproteobacterium capable of aerobic anoxygenic photosynthesis.</title>
        <authorList>
            <person name="Fuchs B.M."/>
            <person name="Spring S."/>
            <person name="Teeling H."/>
            <person name="Quast C."/>
            <person name="Wulf J."/>
            <person name="Schattenhofer M."/>
            <person name="Yan S."/>
            <person name="Ferriera S."/>
            <person name="Johnson J."/>
            <person name="Glockner F.O."/>
            <person name="Amann R."/>
        </authorList>
    </citation>
    <scope>NUCLEOTIDE SEQUENCE [LARGE SCALE GENOMIC DNA]</scope>
    <source>
        <strain evidence="15">KT71</strain>
    </source>
</reference>
<organism evidence="15 16">
    <name type="scientific">Congregibacter litoralis KT71</name>
    <dbReference type="NCBI Taxonomy" id="314285"/>
    <lineage>
        <taxon>Bacteria</taxon>
        <taxon>Pseudomonadati</taxon>
        <taxon>Pseudomonadota</taxon>
        <taxon>Gammaproteobacteria</taxon>
        <taxon>Cellvibrionales</taxon>
        <taxon>Halieaceae</taxon>
        <taxon>Congregibacter</taxon>
    </lineage>
</organism>